<dbReference type="Proteomes" id="UP000242414">
    <property type="component" value="Unassembled WGS sequence"/>
</dbReference>
<dbReference type="AlphaFoldDB" id="A0A1X0R0T7"/>
<organism evidence="1">
    <name type="scientific">Rhizopus microsporus var. microsporus</name>
    <dbReference type="NCBI Taxonomy" id="86635"/>
    <lineage>
        <taxon>Eukaryota</taxon>
        <taxon>Fungi</taxon>
        <taxon>Fungi incertae sedis</taxon>
        <taxon>Mucoromycota</taxon>
        <taxon>Mucoromycotina</taxon>
        <taxon>Mucoromycetes</taxon>
        <taxon>Mucorales</taxon>
        <taxon>Mucorineae</taxon>
        <taxon>Rhizopodaceae</taxon>
        <taxon>Rhizopus</taxon>
    </lineage>
</organism>
<reference evidence="1" key="1">
    <citation type="journal article" date="2016" name="Proc. Natl. Acad. Sci. U.S.A.">
        <title>Lipid metabolic changes in an early divergent fungus govern the establishment of a mutualistic symbiosis with endobacteria.</title>
        <authorList>
            <person name="Lastovetsky O.A."/>
            <person name="Gaspar M.L."/>
            <person name="Mondo S.J."/>
            <person name="LaButti K.M."/>
            <person name="Sandor L."/>
            <person name="Grigoriev I.V."/>
            <person name="Henry S.A."/>
            <person name="Pawlowska T.E."/>
        </authorList>
    </citation>
    <scope>NUCLEOTIDE SEQUENCE [LARGE SCALE GENOMIC DNA]</scope>
    <source>
        <strain evidence="1">ATCC 52814</strain>
    </source>
</reference>
<accession>A0A1X0R0T7</accession>
<sequence>MEIFLESLLSFKEHIKESLASEEEEELPTLFDEYSHFIKPTIALKDNKEKYITLAEQ</sequence>
<proteinExistence type="predicted"/>
<gene>
    <name evidence="1" type="ORF">BCV72DRAFT_229502</name>
</gene>
<dbReference type="EMBL" id="KV921941">
    <property type="protein sequence ID" value="ORE05619.1"/>
    <property type="molecule type" value="Genomic_DNA"/>
</dbReference>
<dbReference type="VEuPathDB" id="FungiDB:BCV72DRAFT_229502"/>
<evidence type="ECO:0000313" key="1">
    <source>
        <dbReference type="EMBL" id="ORE05619.1"/>
    </source>
</evidence>
<name>A0A1X0R0T7_RHIZD</name>
<protein>
    <submittedName>
        <fullName evidence="1">Uncharacterized protein</fullName>
    </submittedName>
</protein>